<gene>
    <name evidence="2" type="ORF">V3330_14090</name>
</gene>
<evidence type="ECO:0000256" key="1">
    <source>
        <dbReference type="SAM" id="SignalP"/>
    </source>
</evidence>
<keyword evidence="1" id="KW-0732">Signal</keyword>
<comment type="caution">
    <text evidence="2">The sequence shown here is derived from an EMBL/GenBank/DDBJ whole genome shotgun (WGS) entry which is preliminary data.</text>
</comment>
<dbReference type="PROSITE" id="PS51257">
    <property type="entry name" value="PROKAR_LIPOPROTEIN"/>
    <property type="match status" value="1"/>
</dbReference>
<dbReference type="Proteomes" id="UP001359886">
    <property type="component" value="Unassembled WGS sequence"/>
</dbReference>
<dbReference type="AlphaFoldDB" id="A0AAW9RK88"/>
<evidence type="ECO:0000313" key="3">
    <source>
        <dbReference type="Proteomes" id="UP001359886"/>
    </source>
</evidence>
<keyword evidence="3" id="KW-1185">Reference proteome</keyword>
<feature type="signal peptide" evidence="1">
    <location>
        <begin position="1"/>
        <end position="22"/>
    </location>
</feature>
<accession>A0AAW9RK88</accession>
<protein>
    <submittedName>
        <fullName evidence="2">DUF192 domain-containing protein</fullName>
    </submittedName>
</protein>
<dbReference type="Pfam" id="PF02643">
    <property type="entry name" value="DUF192"/>
    <property type="match status" value="1"/>
</dbReference>
<evidence type="ECO:0000313" key="2">
    <source>
        <dbReference type="EMBL" id="MEJ8568760.1"/>
    </source>
</evidence>
<proteinExistence type="predicted"/>
<sequence length="143" mass="16049">MHHILKVAMLAALMLMASACRSEPTVMLGGERFSVELATTSDEHALGLMFRESMPDDHGMLFIFPTEVTRSFWMKNTRIPLDIFYFDRDLRLVSVAENARPCRVPRCPSYPSDGPARYVLELNAGKAEELGVSAGDRLELDID</sequence>
<organism evidence="2 3">
    <name type="scientific">Elongatibacter sediminis</name>
    <dbReference type="NCBI Taxonomy" id="3119006"/>
    <lineage>
        <taxon>Bacteria</taxon>
        <taxon>Pseudomonadati</taxon>
        <taxon>Pseudomonadota</taxon>
        <taxon>Gammaproteobacteria</taxon>
        <taxon>Chromatiales</taxon>
        <taxon>Wenzhouxiangellaceae</taxon>
        <taxon>Elongatibacter</taxon>
    </lineage>
</organism>
<name>A0AAW9RK88_9GAMM</name>
<dbReference type="InterPro" id="IPR038695">
    <property type="entry name" value="Saro_0823-like_sf"/>
</dbReference>
<dbReference type="EMBL" id="JAZHOG010000009">
    <property type="protein sequence ID" value="MEJ8568760.1"/>
    <property type="molecule type" value="Genomic_DNA"/>
</dbReference>
<dbReference type="Gene3D" id="2.60.120.1140">
    <property type="entry name" value="Protein of unknown function DUF192"/>
    <property type="match status" value="1"/>
</dbReference>
<dbReference type="PANTHER" id="PTHR37953:SF1">
    <property type="entry name" value="UPF0127 PROTEIN MJ1496"/>
    <property type="match status" value="1"/>
</dbReference>
<dbReference type="PANTHER" id="PTHR37953">
    <property type="entry name" value="UPF0127 PROTEIN MJ1496"/>
    <property type="match status" value="1"/>
</dbReference>
<dbReference type="InterPro" id="IPR003795">
    <property type="entry name" value="DUF192"/>
</dbReference>
<reference evidence="2 3" key="1">
    <citation type="submission" date="2024-02" db="EMBL/GenBank/DDBJ databases">
        <title>A novel Wenzhouxiangellaceae bacterium, isolated from coastal sediments.</title>
        <authorList>
            <person name="Du Z.-J."/>
            <person name="Ye Y.-Q."/>
            <person name="Zhang X.-Y."/>
        </authorList>
    </citation>
    <scope>NUCLEOTIDE SEQUENCE [LARGE SCALE GENOMIC DNA]</scope>
    <source>
        <strain evidence="2 3">CH-27</strain>
    </source>
</reference>
<dbReference type="RefSeq" id="WP_354696082.1">
    <property type="nucleotide sequence ID" value="NZ_JAZHOG010000009.1"/>
</dbReference>
<feature type="chain" id="PRO_5043936933" evidence="1">
    <location>
        <begin position="23"/>
        <end position="143"/>
    </location>
</feature>